<evidence type="ECO:0000256" key="1">
    <source>
        <dbReference type="SAM" id="SignalP"/>
    </source>
</evidence>
<dbReference type="Pfam" id="PF03659">
    <property type="entry name" value="Glyco_hydro_71"/>
    <property type="match status" value="1"/>
</dbReference>
<dbReference type="InterPro" id="IPR005197">
    <property type="entry name" value="Glyco_hydro_71"/>
</dbReference>
<feature type="chain" id="PRO_5045593670" evidence="1">
    <location>
        <begin position="25"/>
        <end position="303"/>
    </location>
</feature>
<evidence type="ECO:0000313" key="3">
    <source>
        <dbReference type="Proteomes" id="UP001357485"/>
    </source>
</evidence>
<dbReference type="Gene3D" id="3.20.20.80">
    <property type="entry name" value="Glycosidases"/>
    <property type="match status" value="1"/>
</dbReference>
<reference evidence="2 3" key="1">
    <citation type="submission" date="2023-08" db="EMBL/GenBank/DDBJ databases">
        <title>Black Yeasts Isolated from many extreme environments.</title>
        <authorList>
            <person name="Coleine C."/>
            <person name="Stajich J.E."/>
            <person name="Selbmann L."/>
        </authorList>
    </citation>
    <scope>NUCLEOTIDE SEQUENCE [LARGE SCALE GENOMIC DNA]</scope>
    <source>
        <strain evidence="2 3">CCFEE 536</strain>
    </source>
</reference>
<gene>
    <name evidence="2" type="ORF">LTR16_001807</name>
</gene>
<sequence>MRLTSITHLCGGLLATVLARSAVAAPATSAEAALTERASTGRLVFAHFMIGIVSDRTSASDYDADMTRAKAMGIDAFALNIGTDPFTDEQLGYAYQSAANNGMKLFISFDFNWWHPANATDMGKKIAQYASKSAQLMYDNKAFVSTFTGDGLNVTIVRSSAGTPIFFVPNFHPGQSSLADLDGAFNWLGWPTNGNNKAPTSGANVTVESGDQTYVTDLAGKPYMAPASPWFFTHYGPEVSYSKNWIFPADLLWYDRWNELLALRPQFVEIVTWNDYGESHYVGPLNSPHYDDGASKWANDMQV</sequence>
<name>A0ABR0M8B6_9PEZI</name>
<protein>
    <submittedName>
        <fullName evidence="2">Uncharacterized protein</fullName>
    </submittedName>
</protein>
<feature type="signal peptide" evidence="1">
    <location>
        <begin position="1"/>
        <end position="24"/>
    </location>
</feature>
<dbReference type="Proteomes" id="UP001357485">
    <property type="component" value="Unassembled WGS sequence"/>
</dbReference>
<proteinExistence type="predicted"/>
<comment type="caution">
    <text evidence="2">The sequence shown here is derived from an EMBL/GenBank/DDBJ whole genome shotgun (WGS) entry which is preliminary data.</text>
</comment>
<evidence type="ECO:0000313" key="2">
    <source>
        <dbReference type="EMBL" id="KAK5292667.1"/>
    </source>
</evidence>
<organism evidence="2 3">
    <name type="scientific">Cryomyces antarcticus</name>
    <dbReference type="NCBI Taxonomy" id="329879"/>
    <lineage>
        <taxon>Eukaryota</taxon>
        <taxon>Fungi</taxon>
        <taxon>Dikarya</taxon>
        <taxon>Ascomycota</taxon>
        <taxon>Pezizomycotina</taxon>
        <taxon>Dothideomycetes</taxon>
        <taxon>Dothideomycetes incertae sedis</taxon>
        <taxon>Cryomyces</taxon>
    </lineage>
</organism>
<dbReference type="EMBL" id="JAVRRA010000113">
    <property type="protein sequence ID" value="KAK5292667.1"/>
    <property type="molecule type" value="Genomic_DNA"/>
</dbReference>
<keyword evidence="3" id="KW-1185">Reference proteome</keyword>
<dbReference type="CDD" id="cd11577">
    <property type="entry name" value="GH71"/>
    <property type="match status" value="1"/>
</dbReference>
<accession>A0ABR0M8B6</accession>
<keyword evidence="1" id="KW-0732">Signal</keyword>